<evidence type="ECO:0000313" key="2">
    <source>
        <dbReference type="Proteomes" id="UP001224412"/>
    </source>
</evidence>
<organism evidence="1 2">
    <name type="scientific">Corynebacterium pseudodiphtheriticum</name>
    <dbReference type="NCBI Taxonomy" id="37637"/>
    <lineage>
        <taxon>Bacteria</taxon>
        <taxon>Bacillati</taxon>
        <taxon>Actinomycetota</taxon>
        <taxon>Actinomycetes</taxon>
        <taxon>Mycobacteriales</taxon>
        <taxon>Corynebacteriaceae</taxon>
        <taxon>Corynebacterium</taxon>
    </lineage>
</organism>
<dbReference type="Proteomes" id="UP001224412">
    <property type="component" value="Unassembled WGS sequence"/>
</dbReference>
<accession>A0AAP4F8F0</accession>
<dbReference type="AlphaFoldDB" id="A0AAP4F8F0"/>
<dbReference type="EMBL" id="JASNVH010000002">
    <property type="protein sequence ID" value="MDK4306150.1"/>
    <property type="molecule type" value="Genomic_DNA"/>
</dbReference>
<sequence>MMFVKFNLEGLLRADYVSRMNGYAVARQNGWMSANDIPALENLDKIPPEEGGDLYLANGNMLPLGMAGAYASTTTDPPAV</sequence>
<name>A0AAP4F8F0_9CORY</name>
<evidence type="ECO:0000313" key="1">
    <source>
        <dbReference type="EMBL" id="MDK4306150.1"/>
    </source>
</evidence>
<dbReference type="RefSeq" id="WP_049148142.1">
    <property type="nucleotide sequence ID" value="NZ_JASNUC010000003.1"/>
</dbReference>
<gene>
    <name evidence="1" type="ORF">QPX42_01060</name>
</gene>
<proteinExistence type="predicted"/>
<comment type="caution">
    <text evidence="1">The sequence shown here is derived from an EMBL/GenBank/DDBJ whole genome shotgun (WGS) entry which is preliminary data.</text>
</comment>
<protein>
    <submittedName>
        <fullName evidence="1">Phage portal protein</fullName>
    </submittedName>
</protein>
<reference evidence="1" key="1">
    <citation type="submission" date="2023-05" db="EMBL/GenBank/DDBJ databases">
        <title>Metabolic capabilities are highly conserved among human nasal-associated Corynebacterium species in pangenomic analyses.</title>
        <authorList>
            <person name="Tran T.H."/>
            <person name="Roberts A.Q."/>
            <person name="Escapa I.F."/>
            <person name="Gao W."/>
            <person name="Conlan S."/>
            <person name="Kong H."/>
            <person name="Segre J.A."/>
            <person name="Kelly M.S."/>
            <person name="Lemon K.P."/>
        </authorList>
    </citation>
    <scope>NUCLEOTIDE SEQUENCE</scope>
    <source>
        <strain evidence="1">KPL2773</strain>
    </source>
</reference>